<dbReference type="Proteomes" id="UP000618445">
    <property type="component" value="Unassembled WGS sequence"/>
</dbReference>
<organism evidence="2 3">
    <name type="scientific">Phormidium tenue FACHB-1050</name>
    <dbReference type="NCBI Taxonomy" id="2692857"/>
    <lineage>
        <taxon>Bacteria</taxon>
        <taxon>Bacillati</taxon>
        <taxon>Cyanobacteriota</taxon>
        <taxon>Cyanophyceae</taxon>
        <taxon>Oscillatoriophycideae</taxon>
        <taxon>Oscillatoriales</taxon>
        <taxon>Oscillatoriaceae</taxon>
        <taxon>Phormidium</taxon>
    </lineage>
</organism>
<feature type="coiled-coil region" evidence="1">
    <location>
        <begin position="2"/>
        <end position="29"/>
    </location>
</feature>
<dbReference type="RefSeq" id="WP_190581439.1">
    <property type="nucleotide sequence ID" value="NZ_CAWPQU010000047.1"/>
</dbReference>
<accession>A0ABR8CHH9</accession>
<sequence length="70" mass="7837">MQEQLQKRLQSLKTEYEAGQQVLANLEAKKSGLRETLIRISGAIQVLEEELAIVTESGNEQPTEPLAKEE</sequence>
<evidence type="ECO:0000256" key="1">
    <source>
        <dbReference type="SAM" id="Coils"/>
    </source>
</evidence>
<keyword evidence="3" id="KW-1185">Reference proteome</keyword>
<comment type="caution">
    <text evidence="2">The sequence shown here is derived from an EMBL/GenBank/DDBJ whole genome shotgun (WGS) entry which is preliminary data.</text>
</comment>
<keyword evidence="1" id="KW-0175">Coiled coil</keyword>
<name>A0ABR8CHH9_9CYAN</name>
<reference evidence="2 3" key="1">
    <citation type="journal article" date="2020" name="ISME J.">
        <title>Comparative genomics reveals insights into cyanobacterial evolution and habitat adaptation.</title>
        <authorList>
            <person name="Chen M.Y."/>
            <person name="Teng W.K."/>
            <person name="Zhao L."/>
            <person name="Hu C.X."/>
            <person name="Zhou Y.K."/>
            <person name="Han B.P."/>
            <person name="Song L.R."/>
            <person name="Shu W.S."/>
        </authorList>
    </citation>
    <scope>NUCLEOTIDE SEQUENCE [LARGE SCALE GENOMIC DNA]</scope>
    <source>
        <strain evidence="2 3">FACHB-1050</strain>
    </source>
</reference>
<dbReference type="EMBL" id="JACJQY010000051">
    <property type="protein sequence ID" value="MBD2319430.1"/>
    <property type="molecule type" value="Genomic_DNA"/>
</dbReference>
<gene>
    <name evidence="2" type="ORF">H6G05_21645</name>
</gene>
<evidence type="ECO:0000313" key="2">
    <source>
        <dbReference type="EMBL" id="MBD2319430.1"/>
    </source>
</evidence>
<protein>
    <submittedName>
        <fullName evidence="2">Uncharacterized protein</fullName>
    </submittedName>
</protein>
<evidence type="ECO:0000313" key="3">
    <source>
        <dbReference type="Proteomes" id="UP000618445"/>
    </source>
</evidence>
<proteinExistence type="predicted"/>